<dbReference type="InterPro" id="IPR000979">
    <property type="entry name" value="Phosphodiesterase_MJ0936/Vps29"/>
</dbReference>
<evidence type="ECO:0000256" key="2">
    <source>
        <dbReference type="RuleBase" id="RU362039"/>
    </source>
</evidence>
<dbReference type="NCBIfam" id="TIGR00040">
    <property type="entry name" value="yfcE"/>
    <property type="match status" value="1"/>
</dbReference>
<comment type="cofactor">
    <cofactor evidence="2">
        <name>a divalent metal cation</name>
        <dbReference type="ChEBI" id="CHEBI:60240"/>
    </cofactor>
</comment>
<dbReference type="EC" id="3.1.4.-" evidence="2"/>
<feature type="domain" description="Calcineurin-like phosphoesterase" evidence="3">
    <location>
        <begin position="1"/>
        <end position="162"/>
    </location>
</feature>
<dbReference type="NCBIfam" id="NF006988">
    <property type="entry name" value="PRK09453.1"/>
    <property type="match status" value="1"/>
</dbReference>
<evidence type="ECO:0000313" key="5">
    <source>
        <dbReference type="Proteomes" id="UP001224418"/>
    </source>
</evidence>
<dbReference type="InterPro" id="IPR041802">
    <property type="entry name" value="MPP_YfcE"/>
</dbReference>
<dbReference type="InterPro" id="IPR024654">
    <property type="entry name" value="Calcineurin-like_PHP_lpxH"/>
</dbReference>
<proteinExistence type="inferred from homology"/>
<comment type="caution">
    <text evidence="4">The sequence shown here is derived from an EMBL/GenBank/DDBJ whole genome shotgun (WGS) entry which is preliminary data.</text>
</comment>
<name>A0ABU0JTR2_HATLI</name>
<accession>A0ABU0JTR2</accession>
<dbReference type="InterPro" id="IPR029052">
    <property type="entry name" value="Metallo-depent_PP-like"/>
</dbReference>
<dbReference type="Proteomes" id="UP001224418">
    <property type="component" value="Unassembled WGS sequence"/>
</dbReference>
<dbReference type="PANTHER" id="PTHR11124">
    <property type="entry name" value="VACUOLAR SORTING PROTEIN VPS29"/>
    <property type="match status" value="1"/>
</dbReference>
<dbReference type="Gene3D" id="3.60.21.10">
    <property type="match status" value="1"/>
</dbReference>
<dbReference type="RefSeq" id="WP_307355551.1">
    <property type="nucleotide sequence ID" value="NZ_BAAACJ010000033.1"/>
</dbReference>
<gene>
    <name evidence="4" type="ORF">QOZ93_001269</name>
</gene>
<reference evidence="4 5" key="1">
    <citation type="submission" date="2023-07" db="EMBL/GenBank/DDBJ databases">
        <title>Genomic Encyclopedia of Type Strains, Phase IV (KMG-IV): sequencing the most valuable type-strain genomes for metagenomic binning, comparative biology and taxonomic classification.</title>
        <authorList>
            <person name="Goeker M."/>
        </authorList>
    </citation>
    <scope>NUCLEOTIDE SEQUENCE [LARGE SCALE GENOMIC DNA]</scope>
    <source>
        <strain evidence="4 5">DSM 1400</strain>
    </source>
</reference>
<evidence type="ECO:0000313" key="4">
    <source>
        <dbReference type="EMBL" id="MDQ0479528.1"/>
    </source>
</evidence>
<evidence type="ECO:0000259" key="3">
    <source>
        <dbReference type="Pfam" id="PF12850"/>
    </source>
</evidence>
<dbReference type="EMBL" id="JAUSWN010000009">
    <property type="protein sequence ID" value="MDQ0479528.1"/>
    <property type="molecule type" value="Genomic_DNA"/>
</dbReference>
<keyword evidence="2" id="KW-0479">Metal-binding</keyword>
<protein>
    <recommendedName>
        <fullName evidence="2">Phosphoesterase</fullName>
        <ecNumber evidence="2">3.1.4.-</ecNumber>
    </recommendedName>
</protein>
<keyword evidence="5" id="KW-1185">Reference proteome</keyword>
<evidence type="ECO:0000256" key="1">
    <source>
        <dbReference type="ARBA" id="ARBA00008950"/>
    </source>
</evidence>
<dbReference type="SUPFAM" id="SSF56300">
    <property type="entry name" value="Metallo-dependent phosphatases"/>
    <property type="match status" value="1"/>
</dbReference>
<organism evidence="4 5">
    <name type="scientific">Hathewaya limosa</name>
    <name type="common">Clostridium limosum</name>
    <dbReference type="NCBI Taxonomy" id="1536"/>
    <lineage>
        <taxon>Bacteria</taxon>
        <taxon>Bacillati</taxon>
        <taxon>Bacillota</taxon>
        <taxon>Clostridia</taxon>
        <taxon>Eubacteriales</taxon>
        <taxon>Clostridiaceae</taxon>
        <taxon>Hathewaya</taxon>
    </lineage>
</organism>
<sequence>MKLFFMSDIHGSKFYLDEALKCVEKEKPQYIIILGDELYHGPRNDLPKEYNPKEVAKTLNKLKDKVVAVRGNCDGEVDQMLIEYPIMSDYNIILYNNKRLFLTHGHVFNKDNMPYLSEGDVFIYGHTHIPVIEKNDKGITFINPGSISIPKGGSSNSYGILENDIFTIKTLNGEEVLKAKI</sequence>
<dbReference type="Pfam" id="PF12850">
    <property type="entry name" value="Metallophos_2"/>
    <property type="match status" value="1"/>
</dbReference>
<dbReference type="CDD" id="cd00841">
    <property type="entry name" value="MPP_YfcE"/>
    <property type="match status" value="1"/>
</dbReference>
<comment type="similarity">
    <text evidence="1 2">Belongs to the metallophosphoesterase superfamily. YfcE family.</text>
</comment>